<dbReference type="GO" id="GO:0008198">
    <property type="term" value="F:ferrous iron binding"/>
    <property type="evidence" value="ECO:0007669"/>
    <property type="project" value="UniProtKB-UniRule"/>
</dbReference>
<feature type="region of interest" description="Domain B" evidence="10">
    <location>
        <begin position="170"/>
        <end position="300"/>
    </location>
</feature>
<dbReference type="InterPro" id="IPR010329">
    <property type="entry name" value="3hydroanth_dOase"/>
</dbReference>
<evidence type="ECO:0000256" key="1">
    <source>
        <dbReference type="ARBA" id="ARBA00001954"/>
    </source>
</evidence>
<feature type="binding site" evidence="10">
    <location>
        <position position="58"/>
    </location>
    <ligand>
        <name>Fe cation</name>
        <dbReference type="ChEBI" id="CHEBI:24875"/>
        <note>catalytic</note>
    </ligand>
</feature>
<reference evidence="11" key="3">
    <citation type="submission" date="2023-05" db="EMBL/GenBank/DDBJ databases">
        <authorList>
            <person name="Smith C.H."/>
        </authorList>
    </citation>
    <scope>NUCLEOTIDE SEQUENCE</scope>
    <source>
        <strain evidence="11">CHS0354</strain>
        <tissue evidence="11">Mantle</tissue>
    </source>
</reference>
<keyword evidence="12" id="KW-1185">Reference proteome</keyword>
<feature type="region of interest" description="Domain A (catalytic)" evidence="10">
    <location>
        <begin position="1"/>
        <end position="170"/>
    </location>
</feature>
<feature type="binding site" evidence="10">
    <location>
        <position position="52"/>
    </location>
    <ligand>
        <name>Fe cation</name>
        <dbReference type="ChEBI" id="CHEBI:24875"/>
        <note>catalytic</note>
    </ligand>
</feature>
<dbReference type="InterPro" id="IPR014710">
    <property type="entry name" value="RmlC-like_jellyroll"/>
</dbReference>
<dbReference type="Gene3D" id="2.60.120.10">
    <property type="entry name" value="Jelly Rolls"/>
    <property type="match status" value="1"/>
</dbReference>
<comment type="similarity">
    <text evidence="10">Belongs to the 3-HAO family.</text>
</comment>
<dbReference type="PANTHER" id="PTHR15497:SF1">
    <property type="entry name" value="3-HYDROXYANTHRANILATE 3,4-DIOXYGENASE"/>
    <property type="match status" value="1"/>
</dbReference>
<protein>
    <recommendedName>
        <fullName evidence="10">3-hydroxyanthranilate 3,4-dioxygenase</fullName>
        <ecNumber evidence="10">1.13.11.6</ecNumber>
    </recommendedName>
    <alternativeName>
        <fullName evidence="10">3-hydroxyanthranilate oxygenase</fullName>
        <shortName evidence="10">3-HAO</shortName>
    </alternativeName>
    <alternativeName>
        <fullName evidence="10">3-hydroxyanthranilic acid dioxygenase</fullName>
        <shortName evidence="10">HAD</shortName>
    </alternativeName>
</protein>
<sequence length="300" mass="34602">MALTEPIITNTNEWLKENSQYFLPPVCNKMMHCDGQLKSFYVGGPNQRKDYHIEEGEELFYMLQGDMCLKIVEKGKHRDVPIKEGEIFLLPARIPHSPQREAGTVGLVLERERAEDELDGLRYFMAEDGNPTLESLYEEWFHCEDLGQQLAPVIKRFFASEQFKTGKPIPGTIPENPPIKLNFNISIPNPFSLHDWIKNNREKLDSEGFLKLFPDLDNYKYQFQVYVYGKGENTGKSDVAETFIWQLEGTSTVTTNKKNYTLNRGHNMLIRVGQEYTARRPEGSVALICYQDPTLKQKVV</sequence>
<comment type="subcellular location">
    <subcellularLocation>
        <location evidence="10">Cytoplasm</location>
    </subcellularLocation>
</comment>
<dbReference type="GO" id="GO:0043420">
    <property type="term" value="P:anthranilate metabolic process"/>
    <property type="evidence" value="ECO:0007669"/>
    <property type="project" value="UniProtKB-UniRule"/>
</dbReference>
<comment type="catalytic activity">
    <reaction evidence="9 10">
        <text>3-hydroxyanthranilate + O2 = (2Z,4Z)-2-amino-3-carboxymuconate 6-semialdehyde</text>
        <dbReference type="Rhea" id="RHEA:17953"/>
        <dbReference type="ChEBI" id="CHEBI:15379"/>
        <dbReference type="ChEBI" id="CHEBI:36559"/>
        <dbReference type="ChEBI" id="CHEBI:77612"/>
        <dbReference type="EC" id="1.13.11.6"/>
    </reaction>
</comment>
<dbReference type="CDD" id="cd06123">
    <property type="entry name" value="cupin_HAO"/>
    <property type="match status" value="1"/>
</dbReference>
<keyword evidence="4 10" id="KW-0662">Pyridine nucleotide biosynthesis</keyword>
<keyword evidence="5 10" id="KW-0479">Metal-binding</keyword>
<feature type="binding site" evidence="10">
    <location>
        <position position="96"/>
    </location>
    <ligand>
        <name>Fe cation</name>
        <dbReference type="ChEBI" id="CHEBI:24875"/>
        <note>catalytic</note>
    </ligand>
</feature>
<dbReference type="Proteomes" id="UP001195483">
    <property type="component" value="Unassembled WGS sequence"/>
</dbReference>
<dbReference type="Pfam" id="PF06052">
    <property type="entry name" value="3-HAO"/>
    <property type="match status" value="1"/>
</dbReference>
<evidence type="ECO:0000256" key="7">
    <source>
        <dbReference type="ARBA" id="ARBA00023002"/>
    </source>
</evidence>
<evidence type="ECO:0000256" key="4">
    <source>
        <dbReference type="ARBA" id="ARBA00022642"/>
    </source>
</evidence>
<comment type="pathway">
    <text evidence="10">Cofactor biosynthesis; NAD(+) biosynthesis; quinolinate from L-kynurenine: step 3/3.</text>
</comment>
<comment type="function">
    <text evidence="2 10">Catalyzes the oxidative ring opening of 3-hydroxyanthranilate to 2-amino-3-carboxymuconate semialdehyde, which spontaneously cyclizes to quinolinate.</text>
</comment>
<evidence type="ECO:0000256" key="8">
    <source>
        <dbReference type="ARBA" id="ARBA00023004"/>
    </source>
</evidence>
<keyword evidence="7 10" id="KW-0560">Oxidoreductase</keyword>
<evidence type="ECO:0000256" key="2">
    <source>
        <dbReference type="ARBA" id="ARBA00002752"/>
    </source>
</evidence>
<dbReference type="GO" id="GO:0005737">
    <property type="term" value="C:cytoplasm"/>
    <property type="evidence" value="ECO:0007669"/>
    <property type="project" value="UniProtKB-SubCell"/>
</dbReference>
<proteinExistence type="inferred from homology"/>
<accession>A0AAE0S9B7</accession>
<dbReference type="GO" id="GO:0019805">
    <property type="term" value="P:quinolinate biosynthetic process"/>
    <property type="evidence" value="ECO:0007669"/>
    <property type="project" value="UniProtKB-UniRule"/>
</dbReference>
<evidence type="ECO:0000256" key="3">
    <source>
        <dbReference type="ARBA" id="ARBA00022490"/>
    </source>
</evidence>
<evidence type="ECO:0000256" key="10">
    <source>
        <dbReference type="HAMAP-Rule" id="MF_03019"/>
    </source>
</evidence>
<gene>
    <name evidence="11" type="ORF">CHS0354_042690</name>
</gene>
<name>A0AAE0S9B7_9BIVA</name>
<comment type="caution">
    <text evidence="11">The sequence shown here is derived from an EMBL/GenBank/DDBJ whole genome shotgun (WGS) entry which is preliminary data.</text>
</comment>
<dbReference type="SUPFAM" id="SSF51182">
    <property type="entry name" value="RmlC-like cupins"/>
    <property type="match status" value="2"/>
</dbReference>
<comment type="caution">
    <text evidence="10">Lacks conserved residue(s) required for the propagation of feature annotation.</text>
</comment>
<dbReference type="AlphaFoldDB" id="A0AAE0S9B7"/>
<dbReference type="HAMAP" id="MF_00825">
    <property type="entry name" value="3_HAO"/>
    <property type="match status" value="1"/>
</dbReference>
<reference evidence="11" key="2">
    <citation type="journal article" date="2021" name="Genome Biol. Evol.">
        <title>Developing a high-quality reference genome for a parasitic bivalve with doubly uniparental inheritance (Bivalvia: Unionida).</title>
        <authorList>
            <person name="Smith C.H."/>
        </authorList>
    </citation>
    <scope>NUCLEOTIDE SEQUENCE</scope>
    <source>
        <strain evidence="11">CHS0354</strain>
        <tissue evidence="11">Mantle</tissue>
    </source>
</reference>
<dbReference type="GO" id="GO:0034354">
    <property type="term" value="P:'de novo' NAD+ biosynthetic process from L-tryptophan"/>
    <property type="evidence" value="ECO:0007669"/>
    <property type="project" value="UniProtKB-UniRule"/>
</dbReference>
<dbReference type="EMBL" id="JAEAOA010002357">
    <property type="protein sequence ID" value="KAK3587736.1"/>
    <property type="molecule type" value="Genomic_DNA"/>
</dbReference>
<feature type="binding site" evidence="10">
    <location>
        <position position="48"/>
    </location>
    <ligand>
        <name>O2</name>
        <dbReference type="ChEBI" id="CHEBI:15379"/>
    </ligand>
</feature>
<dbReference type="GO" id="GO:0006569">
    <property type="term" value="P:L-tryptophan catabolic process"/>
    <property type="evidence" value="ECO:0007669"/>
    <property type="project" value="UniProtKB-UniRule"/>
</dbReference>
<dbReference type="NCBIfam" id="TIGR03037">
    <property type="entry name" value="anthran_nbaC"/>
    <property type="match status" value="1"/>
</dbReference>
<dbReference type="EC" id="1.13.11.6" evidence="10"/>
<dbReference type="PANTHER" id="PTHR15497">
    <property type="entry name" value="3-HYDROXYANTHRANILATE 3,4-DIOXYGENASE"/>
    <property type="match status" value="1"/>
</dbReference>
<dbReference type="GO" id="GO:0000334">
    <property type="term" value="F:3-hydroxyanthranilate 3,4-dioxygenase activity"/>
    <property type="evidence" value="ECO:0007669"/>
    <property type="project" value="UniProtKB-UniRule"/>
</dbReference>
<evidence type="ECO:0000256" key="9">
    <source>
        <dbReference type="ARBA" id="ARBA00052793"/>
    </source>
</evidence>
<evidence type="ECO:0000256" key="6">
    <source>
        <dbReference type="ARBA" id="ARBA00022964"/>
    </source>
</evidence>
<reference evidence="11" key="1">
    <citation type="journal article" date="2021" name="Genome Biol. Evol.">
        <title>A High-Quality Reference Genome for a Parasitic Bivalve with Doubly Uniparental Inheritance (Bivalvia: Unionida).</title>
        <authorList>
            <person name="Smith C.H."/>
        </authorList>
    </citation>
    <scope>NUCLEOTIDE SEQUENCE</scope>
    <source>
        <strain evidence="11">CHS0354</strain>
    </source>
</reference>
<comment type="cofactor">
    <cofactor evidence="1 10">
        <name>Fe(2+)</name>
        <dbReference type="ChEBI" id="CHEBI:29033"/>
    </cofactor>
</comment>
<keyword evidence="3 10" id="KW-0963">Cytoplasm</keyword>
<keyword evidence="8 10" id="KW-0408">Iron</keyword>
<dbReference type="FunFam" id="2.60.120.10:FF:000077">
    <property type="entry name" value="3-hydroxyanthranilate 3,4-dioxygenase"/>
    <property type="match status" value="1"/>
</dbReference>
<feature type="binding site" evidence="10">
    <location>
        <position position="58"/>
    </location>
    <ligand>
        <name>substrate</name>
    </ligand>
</feature>
<evidence type="ECO:0000313" key="12">
    <source>
        <dbReference type="Proteomes" id="UP001195483"/>
    </source>
</evidence>
<feature type="binding site" evidence="10">
    <location>
        <position position="100"/>
    </location>
    <ligand>
        <name>substrate</name>
    </ligand>
</feature>
<dbReference type="InterPro" id="IPR011051">
    <property type="entry name" value="RmlC_Cupin_sf"/>
</dbReference>
<evidence type="ECO:0000313" key="11">
    <source>
        <dbReference type="EMBL" id="KAK3587736.1"/>
    </source>
</evidence>
<organism evidence="11 12">
    <name type="scientific">Potamilus streckersoni</name>
    <dbReference type="NCBI Taxonomy" id="2493646"/>
    <lineage>
        <taxon>Eukaryota</taxon>
        <taxon>Metazoa</taxon>
        <taxon>Spiralia</taxon>
        <taxon>Lophotrochozoa</taxon>
        <taxon>Mollusca</taxon>
        <taxon>Bivalvia</taxon>
        <taxon>Autobranchia</taxon>
        <taxon>Heteroconchia</taxon>
        <taxon>Palaeoheterodonta</taxon>
        <taxon>Unionida</taxon>
        <taxon>Unionoidea</taxon>
        <taxon>Unionidae</taxon>
        <taxon>Ambleminae</taxon>
        <taxon>Lampsilini</taxon>
        <taxon>Potamilus</taxon>
    </lineage>
</organism>
<keyword evidence="6 10" id="KW-0223">Dioxygenase</keyword>
<feature type="binding site" evidence="10">
    <location>
        <position position="110"/>
    </location>
    <ligand>
        <name>substrate</name>
    </ligand>
</feature>
<evidence type="ECO:0000256" key="5">
    <source>
        <dbReference type="ARBA" id="ARBA00022723"/>
    </source>
</evidence>